<accession>A0A382RN39</accession>
<gene>
    <name evidence="2" type="ORF">METZ01_LOCUS351694</name>
</gene>
<organism evidence="2">
    <name type="scientific">marine metagenome</name>
    <dbReference type="NCBI Taxonomy" id="408172"/>
    <lineage>
        <taxon>unclassified sequences</taxon>
        <taxon>metagenomes</taxon>
        <taxon>ecological metagenomes</taxon>
    </lineage>
</organism>
<evidence type="ECO:0000256" key="1">
    <source>
        <dbReference type="SAM" id="MobiDB-lite"/>
    </source>
</evidence>
<name>A0A382RN39_9ZZZZ</name>
<feature type="region of interest" description="Disordered" evidence="1">
    <location>
        <begin position="285"/>
        <end position="319"/>
    </location>
</feature>
<feature type="non-terminal residue" evidence="2">
    <location>
        <position position="1"/>
    </location>
</feature>
<sequence>ELDEAKYEYDGKVVKISKKEFAKVSKDYKNSTKGKERMMILDPKTQGSISVPVQFEELEEARQLKNPKKEVLVVKNNKVIVIDKKDAKEYLNKGWELAEEQENVHYDSLVAEAIVATIKVGEDAVGTNEDIHYAVVKDRKVEAVGEKKEMIDYCKENGGRVWKTTKNIGELVEEVELDENAAVDALEKQAGVSNPTDKKFFQKAAQLLKKKDFVALGQLIYDYDTAPSEFAMSAIRDKDRASFKKMYGNQKGYFSTMKPKGLKEEVDESVQRVANAISHHEGIYGKGAAKAKRDAYRDIGKDKSKDDDDEVKATDADRE</sequence>
<feature type="non-terminal residue" evidence="2">
    <location>
        <position position="319"/>
    </location>
</feature>
<feature type="compositionally biased region" description="Basic and acidic residues" evidence="1">
    <location>
        <begin position="291"/>
        <end position="319"/>
    </location>
</feature>
<reference evidence="2" key="1">
    <citation type="submission" date="2018-05" db="EMBL/GenBank/DDBJ databases">
        <authorList>
            <person name="Lanie J.A."/>
            <person name="Ng W.-L."/>
            <person name="Kazmierczak K.M."/>
            <person name="Andrzejewski T.M."/>
            <person name="Davidsen T.M."/>
            <person name="Wayne K.J."/>
            <person name="Tettelin H."/>
            <person name="Glass J.I."/>
            <person name="Rusch D."/>
            <person name="Podicherti R."/>
            <person name="Tsui H.-C.T."/>
            <person name="Winkler M.E."/>
        </authorList>
    </citation>
    <scope>NUCLEOTIDE SEQUENCE</scope>
</reference>
<dbReference type="EMBL" id="UINC01122805">
    <property type="protein sequence ID" value="SVC98840.1"/>
    <property type="molecule type" value="Genomic_DNA"/>
</dbReference>
<protein>
    <submittedName>
        <fullName evidence="2">Uncharacterized protein</fullName>
    </submittedName>
</protein>
<evidence type="ECO:0000313" key="2">
    <source>
        <dbReference type="EMBL" id="SVC98840.1"/>
    </source>
</evidence>
<proteinExistence type="predicted"/>
<dbReference type="AlphaFoldDB" id="A0A382RN39"/>